<sequence>MQIEFKSKLVDTEQIIDVSNGLMTFIGGNGSGKSSILEAIFKKYIEDDDFKVICFSSGQNELFSSLFNQHKKVNRRYLNESEETSIDSFYFNTSWVRMLVFWATIFRPNGYVRKYLKEKNYIEEDSLRDDISSELHFRFRIRKYYVDKIKKEIKEEETTEQTGEGFEFNENQLRKTSFHETLEKIIDEFNINFDFLNQNNLFKRWLKFDSKKAYDVFTHKSINKIFTFWALATNGWTANTILEECKLTFKDGLEFNSLSDGEYQLLSIYSILDLFDAQNTIFLFDEIDSHLYFENIEKLWKVLKTANGKIITTTHISDSILQNEIDSIKLIENGKVESDLTIRELSKRLSSIVGKQTYEYNIASRIKKIVLIDDLIDWLIFKKLSYKKLGAIVDDTFNSIIAIKRSSSFKTTDETFGKGKLRFVEDFKTNAPNNSITEDFFLICDKDDLPLNQVTADLTVKIHKEFKDLEKFKVSTNFVNTHLLSWRRREIENYLLCPTMLTFYNKIQELEISLPHLNLAFNNNFDASSDIREFDSKTIVHPLYKEGGFDEEKLERMINQIPASEISEDIELMYNYLRDHI</sequence>
<dbReference type="AlphaFoldDB" id="A0A4Q0P444"/>
<dbReference type="InterPro" id="IPR003959">
    <property type="entry name" value="ATPase_AAA_core"/>
</dbReference>
<feature type="domain" description="AAA+ ATPase" evidence="1">
    <location>
        <begin position="19"/>
        <end position="335"/>
    </location>
</feature>
<evidence type="ECO:0000259" key="1">
    <source>
        <dbReference type="SMART" id="SM00382"/>
    </source>
</evidence>
<dbReference type="CDD" id="cd00267">
    <property type="entry name" value="ABC_ATPase"/>
    <property type="match status" value="1"/>
</dbReference>
<proteinExistence type="predicted"/>
<dbReference type="EMBL" id="QOVM01000006">
    <property type="protein sequence ID" value="RXG21115.1"/>
    <property type="molecule type" value="Genomic_DNA"/>
</dbReference>
<gene>
    <name evidence="2" type="ORF">DSM00_2632</name>
</gene>
<dbReference type="SMART" id="SM00382">
    <property type="entry name" value="AAA"/>
    <property type="match status" value="1"/>
</dbReference>
<reference evidence="2 3" key="1">
    <citation type="submission" date="2018-07" db="EMBL/GenBank/DDBJ databases">
        <title>Leeuwenhoekiella genomics.</title>
        <authorList>
            <person name="Tahon G."/>
            <person name="Willems A."/>
        </authorList>
    </citation>
    <scope>NUCLEOTIDE SEQUENCE [LARGE SCALE GENOMIC DNA]</scope>
    <source>
        <strain evidence="2 3">LMG 22550</strain>
    </source>
</reference>
<dbReference type="GO" id="GO:0000731">
    <property type="term" value="P:DNA synthesis involved in DNA repair"/>
    <property type="evidence" value="ECO:0007669"/>
    <property type="project" value="TreeGrafter"/>
</dbReference>
<dbReference type="SUPFAM" id="SSF52540">
    <property type="entry name" value="P-loop containing nucleoside triphosphate hydrolases"/>
    <property type="match status" value="1"/>
</dbReference>
<evidence type="ECO:0000313" key="3">
    <source>
        <dbReference type="Proteomes" id="UP000289238"/>
    </source>
</evidence>
<dbReference type="Gene3D" id="3.40.50.300">
    <property type="entry name" value="P-loop containing nucleotide triphosphate hydrolases"/>
    <property type="match status" value="1"/>
</dbReference>
<name>A0A4Q0P444_9FLAO</name>
<dbReference type="OrthoDB" id="9815944at2"/>
<comment type="caution">
    <text evidence="2">The sequence shown here is derived from an EMBL/GenBank/DDBJ whole genome shotgun (WGS) entry which is preliminary data.</text>
</comment>
<dbReference type="GO" id="GO:0005524">
    <property type="term" value="F:ATP binding"/>
    <property type="evidence" value="ECO:0007669"/>
    <property type="project" value="InterPro"/>
</dbReference>
<dbReference type="GO" id="GO:0006302">
    <property type="term" value="P:double-strand break repair"/>
    <property type="evidence" value="ECO:0007669"/>
    <property type="project" value="TreeGrafter"/>
</dbReference>
<accession>A0A4Q0P444</accession>
<dbReference type="PANTHER" id="PTHR32182">
    <property type="entry name" value="DNA REPLICATION AND REPAIR PROTEIN RECF"/>
    <property type="match status" value="1"/>
</dbReference>
<dbReference type="Proteomes" id="UP000289238">
    <property type="component" value="Unassembled WGS sequence"/>
</dbReference>
<dbReference type="InterPro" id="IPR027417">
    <property type="entry name" value="P-loop_NTPase"/>
</dbReference>
<protein>
    <submittedName>
        <fullName evidence="2">Putative AbiEii toxin of type IV toxin-antitoxin system</fullName>
    </submittedName>
</protein>
<dbReference type="RefSeq" id="WP_128758389.1">
    <property type="nucleotide sequence ID" value="NZ_QOVM01000006.1"/>
</dbReference>
<dbReference type="PANTHER" id="PTHR32182:SF22">
    <property type="entry name" value="ATP-DEPENDENT ENDONUCLEASE, OLD FAMILY-RELATED"/>
    <property type="match status" value="1"/>
</dbReference>
<dbReference type="GO" id="GO:0016887">
    <property type="term" value="F:ATP hydrolysis activity"/>
    <property type="evidence" value="ECO:0007669"/>
    <property type="project" value="InterPro"/>
</dbReference>
<keyword evidence="3" id="KW-1185">Reference proteome</keyword>
<evidence type="ECO:0000313" key="2">
    <source>
        <dbReference type="EMBL" id="RXG21115.1"/>
    </source>
</evidence>
<organism evidence="2 3">
    <name type="scientific">Leeuwenhoekiella aequorea</name>
    <dbReference type="NCBI Taxonomy" id="283736"/>
    <lineage>
        <taxon>Bacteria</taxon>
        <taxon>Pseudomonadati</taxon>
        <taxon>Bacteroidota</taxon>
        <taxon>Flavobacteriia</taxon>
        <taxon>Flavobacteriales</taxon>
        <taxon>Flavobacteriaceae</taxon>
        <taxon>Leeuwenhoekiella</taxon>
    </lineage>
</organism>
<dbReference type="Pfam" id="PF13304">
    <property type="entry name" value="AAA_21"/>
    <property type="match status" value="1"/>
</dbReference>
<dbReference type="InterPro" id="IPR003593">
    <property type="entry name" value="AAA+_ATPase"/>
</dbReference>